<gene>
    <name evidence="1" type="ORF">LCGC14_1688520</name>
</gene>
<accession>A0A0F9HLZ5</accession>
<sequence length="239" mass="27976">MAEFWTKRINNGKYPVLNIDEDSTTDQKKIGQQVCKQYGFHYIDREERGMHNNVISASKFFGDKVKFIIWFQTDCWPLQDDFFPRFEQLVDSGKLNEFGVIGFNGIAQDVLRKRFPVLLEQFHKGENPLAVVARSPLEIGSNWQAGVTNKKIEFALDKDLFQKPFAVEITAYFATAVNVEKFKQLIDITHPFHFFHSWDDICCQFLNKNVYNVIFPDLYLEHRPDLKPKFKIPSRSVKL</sequence>
<proteinExistence type="predicted"/>
<dbReference type="AlphaFoldDB" id="A0A0F9HLZ5"/>
<comment type="caution">
    <text evidence="1">The sequence shown here is derived from an EMBL/GenBank/DDBJ whole genome shotgun (WGS) entry which is preliminary data.</text>
</comment>
<evidence type="ECO:0008006" key="2">
    <source>
        <dbReference type="Google" id="ProtNLM"/>
    </source>
</evidence>
<dbReference type="EMBL" id="LAZR01014733">
    <property type="protein sequence ID" value="KKM16177.1"/>
    <property type="molecule type" value="Genomic_DNA"/>
</dbReference>
<evidence type="ECO:0000313" key="1">
    <source>
        <dbReference type="EMBL" id="KKM16177.1"/>
    </source>
</evidence>
<reference evidence="1" key="1">
    <citation type="journal article" date="2015" name="Nature">
        <title>Complex archaea that bridge the gap between prokaryotes and eukaryotes.</title>
        <authorList>
            <person name="Spang A."/>
            <person name="Saw J.H."/>
            <person name="Jorgensen S.L."/>
            <person name="Zaremba-Niedzwiedzka K."/>
            <person name="Martijn J."/>
            <person name="Lind A.E."/>
            <person name="van Eijk R."/>
            <person name="Schleper C."/>
            <person name="Guy L."/>
            <person name="Ettema T.J."/>
        </authorList>
    </citation>
    <scope>NUCLEOTIDE SEQUENCE</scope>
</reference>
<name>A0A0F9HLZ5_9ZZZZ</name>
<feature type="non-terminal residue" evidence="1">
    <location>
        <position position="239"/>
    </location>
</feature>
<protein>
    <recommendedName>
        <fullName evidence="2">Glycosyltransferase 2-like domain-containing protein</fullName>
    </recommendedName>
</protein>
<organism evidence="1">
    <name type="scientific">marine sediment metagenome</name>
    <dbReference type="NCBI Taxonomy" id="412755"/>
    <lineage>
        <taxon>unclassified sequences</taxon>
        <taxon>metagenomes</taxon>
        <taxon>ecological metagenomes</taxon>
    </lineage>
</organism>